<dbReference type="Proteomes" id="UP000251891">
    <property type="component" value="Unassembled WGS sequence"/>
</dbReference>
<accession>A0A365H993</accession>
<sequence>MDEKQILELIDEFVAEEHRLRELARRDALTQEDERARLDRLEQALDQCWDLLRQRRARLSAGQDPGEARPRPTGEVEDYLQ</sequence>
<evidence type="ECO:0000313" key="2">
    <source>
        <dbReference type="EMBL" id="RAY15526.1"/>
    </source>
</evidence>
<protein>
    <submittedName>
        <fullName evidence="2">DUF2630 domain-containing protein</fullName>
    </submittedName>
</protein>
<dbReference type="EMBL" id="QLYX01000003">
    <property type="protein sequence ID" value="RAY15526.1"/>
    <property type="molecule type" value="Genomic_DNA"/>
</dbReference>
<feature type="region of interest" description="Disordered" evidence="1">
    <location>
        <begin position="59"/>
        <end position="81"/>
    </location>
</feature>
<gene>
    <name evidence="2" type="ORF">DPM19_06910</name>
</gene>
<dbReference type="Pfam" id="PF10944">
    <property type="entry name" value="DUF2630"/>
    <property type="match status" value="1"/>
</dbReference>
<dbReference type="RefSeq" id="WP_111863990.1">
    <property type="nucleotide sequence ID" value="NZ_QLYX01000003.1"/>
</dbReference>
<evidence type="ECO:0000313" key="3">
    <source>
        <dbReference type="Proteomes" id="UP000251891"/>
    </source>
</evidence>
<dbReference type="OrthoDB" id="7376174at2"/>
<organism evidence="2 3">
    <name type="scientific">Actinomadura craniellae</name>
    <dbReference type="NCBI Taxonomy" id="2231787"/>
    <lineage>
        <taxon>Bacteria</taxon>
        <taxon>Bacillati</taxon>
        <taxon>Actinomycetota</taxon>
        <taxon>Actinomycetes</taxon>
        <taxon>Streptosporangiales</taxon>
        <taxon>Thermomonosporaceae</taxon>
        <taxon>Actinomadura</taxon>
    </lineage>
</organism>
<proteinExistence type="predicted"/>
<evidence type="ECO:0000256" key="1">
    <source>
        <dbReference type="SAM" id="MobiDB-lite"/>
    </source>
</evidence>
<keyword evidence="3" id="KW-1185">Reference proteome</keyword>
<reference evidence="2 3" key="1">
    <citation type="submission" date="2018-06" db="EMBL/GenBank/DDBJ databases">
        <title>Actinomadura craniellae sp. nov. isolated from marine sponge Craniella sp.</title>
        <authorList>
            <person name="Li L."/>
            <person name="Xu Q.H."/>
            <person name="Lin H.W."/>
            <person name="Lu Y.H."/>
        </authorList>
    </citation>
    <scope>NUCLEOTIDE SEQUENCE [LARGE SCALE GENOMIC DNA]</scope>
    <source>
        <strain evidence="2 3">LHW63021</strain>
    </source>
</reference>
<comment type="caution">
    <text evidence="2">The sequence shown here is derived from an EMBL/GenBank/DDBJ whole genome shotgun (WGS) entry which is preliminary data.</text>
</comment>
<dbReference type="InterPro" id="IPR020311">
    <property type="entry name" value="Uncharacterised_Rv0898c"/>
</dbReference>
<dbReference type="AlphaFoldDB" id="A0A365H993"/>
<name>A0A365H993_9ACTN</name>